<dbReference type="RefSeq" id="WP_270949279.1">
    <property type="nucleotide sequence ID" value="NZ_JAQGLA010000018.1"/>
</dbReference>
<sequence length="520" mass="56001">MTTGLQAAARRLALGLRAGAGHSGPAVVWMRIDGGATQITHPVGVDVDLEPDFFDARSALTELLPVPTGGRPLVVELVVRDTGFELACSTALESVTGVVLDDDFRLPAHPLPGMPLPAASKPTGAPTDPAALAEVSALFREFVERYQEIKGRPPALGPGYSEQEIAAAEAELGARLPEDLRALYRMTRDDASETGLLGRYSPYPLDDVVEYHQPGSLGWNDGPFDDAVVFESDPPDTIKRLSRNDWWITFATDFAMNDLAVDLDPAAQGRSGQVFEYGRDVHGPPDYYAESVTEILTGVVEALREGDYEDEDPDEDYLQIHAGFGGAGFDERVYHDFGSRDLAEVVESADDAQRMYLNDAVTLDLAALAPLANLRELRINRAKLVTPALGDQPALESLAIEADRIDLAALAHQPTIWDLKLAGAAEPLDIAVLRTLPALTRLDLSDADVEDITPVAELPDLRVLTLNAAQWNALREADLRPPNLAAASRAGTGSLRDTADWCEWLTGNPIPLTTVSGSTS</sequence>
<name>A0ABT4V047_9PSEU</name>
<comment type="caution">
    <text evidence="2">The sequence shown here is derived from an EMBL/GenBank/DDBJ whole genome shotgun (WGS) entry which is preliminary data.</text>
</comment>
<dbReference type="Pfam" id="PF09346">
    <property type="entry name" value="SMI1_KNR4"/>
    <property type="match status" value="1"/>
</dbReference>
<accession>A0ABT4V047</accession>
<feature type="domain" description="Knr4/Smi1-like" evidence="1">
    <location>
        <begin position="159"/>
        <end position="348"/>
    </location>
</feature>
<dbReference type="PANTHER" id="PTHR47432:SF1">
    <property type="entry name" value="CELL WALL ASSEMBLY REGULATOR SMI1"/>
    <property type="match status" value="1"/>
</dbReference>
<protein>
    <submittedName>
        <fullName evidence="2">SMI1/KNR4 family protein</fullName>
    </submittedName>
</protein>
<dbReference type="InterPro" id="IPR032675">
    <property type="entry name" value="LRR_dom_sf"/>
</dbReference>
<keyword evidence="3" id="KW-1185">Reference proteome</keyword>
<reference evidence="2 3" key="1">
    <citation type="submission" date="2022-11" db="EMBL/GenBank/DDBJ databases">
        <title>Draft genome sequence of Saccharopolyspora sp. WRP15-2 isolated from rhizosphere soils of wild rice in Thailand.</title>
        <authorList>
            <person name="Duangmal K."/>
            <person name="Kammanee S."/>
            <person name="Muangham S."/>
        </authorList>
    </citation>
    <scope>NUCLEOTIDE SEQUENCE [LARGE SCALE GENOMIC DNA]</scope>
    <source>
        <strain evidence="2 3">WRP15-2</strain>
    </source>
</reference>
<dbReference type="InterPro" id="IPR037883">
    <property type="entry name" value="Knr4/Smi1-like_sf"/>
</dbReference>
<gene>
    <name evidence="2" type="ORF">OU415_14595</name>
</gene>
<dbReference type="Gene3D" id="3.80.10.10">
    <property type="entry name" value="Ribonuclease Inhibitor"/>
    <property type="match status" value="1"/>
</dbReference>
<organism evidence="2 3">
    <name type="scientific">Saccharopolyspora oryzae</name>
    <dbReference type="NCBI Taxonomy" id="2997343"/>
    <lineage>
        <taxon>Bacteria</taxon>
        <taxon>Bacillati</taxon>
        <taxon>Actinomycetota</taxon>
        <taxon>Actinomycetes</taxon>
        <taxon>Pseudonocardiales</taxon>
        <taxon>Pseudonocardiaceae</taxon>
        <taxon>Saccharopolyspora</taxon>
    </lineage>
</organism>
<evidence type="ECO:0000313" key="2">
    <source>
        <dbReference type="EMBL" id="MDA3626672.1"/>
    </source>
</evidence>
<dbReference type="SUPFAM" id="SSF52047">
    <property type="entry name" value="RNI-like"/>
    <property type="match status" value="1"/>
</dbReference>
<evidence type="ECO:0000313" key="3">
    <source>
        <dbReference type="Proteomes" id="UP001210380"/>
    </source>
</evidence>
<dbReference type="SUPFAM" id="SSF160631">
    <property type="entry name" value="SMI1/KNR4-like"/>
    <property type="match status" value="1"/>
</dbReference>
<dbReference type="InterPro" id="IPR051873">
    <property type="entry name" value="KNR4/SMI1_regulator"/>
</dbReference>
<dbReference type="Proteomes" id="UP001210380">
    <property type="component" value="Unassembled WGS sequence"/>
</dbReference>
<dbReference type="SMART" id="SM00860">
    <property type="entry name" value="SMI1_KNR4"/>
    <property type="match status" value="1"/>
</dbReference>
<dbReference type="PANTHER" id="PTHR47432">
    <property type="entry name" value="CELL WALL ASSEMBLY REGULATOR SMI1"/>
    <property type="match status" value="1"/>
</dbReference>
<dbReference type="EMBL" id="JAQGLA010000018">
    <property type="protein sequence ID" value="MDA3626672.1"/>
    <property type="molecule type" value="Genomic_DNA"/>
</dbReference>
<evidence type="ECO:0000259" key="1">
    <source>
        <dbReference type="SMART" id="SM00860"/>
    </source>
</evidence>
<proteinExistence type="predicted"/>
<dbReference type="InterPro" id="IPR018958">
    <property type="entry name" value="Knr4/Smi1-like_dom"/>
</dbReference>